<accession>A0A498HF29</accession>
<comment type="caution">
    <text evidence="1">The sequence shown here is derived from an EMBL/GenBank/DDBJ whole genome shotgun (WGS) entry which is preliminary data.</text>
</comment>
<feature type="non-terminal residue" evidence="1">
    <location>
        <position position="1"/>
    </location>
</feature>
<proteinExistence type="predicted"/>
<name>A0A498HF29_MALDO</name>
<keyword evidence="2" id="KW-1185">Reference proteome</keyword>
<dbReference type="Proteomes" id="UP000290289">
    <property type="component" value="Chromosome 16"/>
</dbReference>
<dbReference type="AlphaFoldDB" id="A0A498HF29"/>
<evidence type="ECO:0000313" key="2">
    <source>
        <dbReference type="Proteomes" id="UP000290289"/>
    </source>
</evidence>
<reference evidence="1 2" key="1">
    <citation type="submission" date="2018-10" db="EMBL/GenBank/DDBJ databases">
        <title>A high-quality apple genome assembly.</title>
        <authorList>
            <person name="Hu J."/>
        </authorList>
    </citation>
    <scope>NUCLEOTIDE SEQUENCE [LARGE SCALE GENOMIC DNA]</scope>
    <source>
        <strain evidence="2">cv. HFTH1</strain>
        <tissue evidence="1">Young leaf</tissue>
    </source>
</reference>
<gene>
    <name evidence="1" type="ORF">DVH24_007332</name>
</gene>
<dbReference type="EMBL" id="RDQH01000342">
    <property type="protein sequence ID" value="RXH70076.1"/>
    <property type="molecule type" value="Genomic_DNA"/>
</dbReference>
<organism evidence="1 2">
    <name type="scientific">Malus domestica</name>
    <name type="common">Apple</name>
    <name type="synonym">Pyrus malus</name>
    <dbReference type="NCBI Taxonomy" id="3750"/>
    <lineage>
        <taxon>Eukaryota</taxon>
        <taxon>Viridiplantae</taxon>
        <taxon>Streptophyta</taxon>
        <taxon>Embryophyta</taxon>
        <taxon>Tracheophyta</taxon>
        <taxon>Spermatophyta</taxon>
        <taxon>Magnoliopsida</taxon>
        <taxon>eudicotyledons</taxon>
        <taxon>Gunneridae</taxon>
        <taxon>Pentapetalae</taxon>
        <taxon>rosids</taxon>
        <taxon>fabids</taxon>
        <taxon>Rosales</taxon>
        <taxon>Rosaceae</taxon>
        <taxon>Amygdaloideae</taxon>
        <taxon>Maleae</taxon>
        <taxon>Malus</taxon>
    </lineage>
</organism>
<protein>
    <submittedName>
        <fullName evidence="1">Uncharacterized protein</fullName>
    </submittedName>
</protein>
<evidence type="ECO:0000313" key="1">
    <source>
        <dbReference type="EMBL" id="RXH70076.1"/>
    </source>
</evidence>
<sequence>CTVWVRATRLGFLSCGIEWDLQGLDNGEIGDLSRLGLKSLGTNPTAQFEGYALELELQLNSATLSYRAKQRQWQRKRGPPIQHTNCPAQTLVLRETSQTSGDFYFLFLANTSSHCEGNRRTSSVWINNTIVVESVNREASSVLINSTVTGPTGYLSKSRSRRIFESLLAEVISLAFSVKNPKAETCSFLGRSREIQKSAAHPTQHQHILLLSRARSTSWHARIQPNDVVSSLVTRPTRHVGLVVFRVNRTTRSCASSIIIIVVKYMKMNFNYWYYDILRIESIFDILKNLS</sequence>